<proteinExistence type="predicted"/>
<feature type="domain" description="Metallo-beta-lactamase" evidence="1">
    <location>
        <begin position="59"/>
        <end position="194"/>
    </location>
</feature>
<dbReference type="AlphaFoldDB" id="U3J9I8"/>
<reference evidence="3" key="1">
    <citation type="submission" date="2017-10" db="EMBL/GenBank/DDBJ databases">
        <title>A new Pekin duck reference genome.</title>
        <authorList>
            <person name="Hou Z.-C."/>
            <person name="Zhou Z.-K."/>
            <person name="Zhu F."/>
            <person name="Hou S.-S."/>
        </authorList>
    </citation>
    <scope>NUCLEOTIDE SEQUENCE [LARGE SCALE GENOMIC DNA]</scope>
</reference>
<dbReference type="Ensembl" id="ENSAPLT00000016979.2">
    <property type="protein sequence ID" value="ENSAPLP00000016166.2"/>
    <property type="gene ID" value="ENSAPLG00000016275.2"/>
</dbReference>
<dbReference type="InterPro" id="IPR001279">
    <property type="entry name" value="Metallo-B-lactamas"/>
</dbReference>
<dbReference type="Pfam" id="PF00753">
    <property type="entry name" value="Lactamase_B"/>
    <property type="match status" value="1"/>
</dbReference>
<accession>U3J9I8</accession>
<evidence type="ECO:0000313" key="2">
    <source>
        <dbReference type="Ensembl" id="ENSAPLP00000016166.2"/>
    </source>
</evidence>
<reference evidence="2" key="3">
    <citation type="submission" date="2025-09" db="UniProtKB">
        <authorList>
            <consortium name="Ensembl"/>
        </authorList>
    </citation>
    <scope>IDENTIFICATION</scope>
</reference>
<keyword evidence="3" id="KW-1185">Reference proteome</keyword>
<dbReference type="HOGENOM" id="CLU_2297892_0_0_1"/>
<dbReference type="SUPFAM" id="SSF56281">
    <property type="entry name" value="Metallo-hydrolase/oxidoreductase"/>
    <property type="match status" value="1"/>
</dbReference>
<dbReference type="Gene3D" id="3.60.15.10">
    <property type="entry name" value="Ribonuclease Z/Hydroxyacylglutathione hydrolase-like"/>
    <property type="match status" value="1"/>
</dbReference>
<dbReference type="GeneTree" id="ENSGT00940000161924"/>
<dbReference type="STRING" id="8840.ENSAPLP00000016166"/>
<dbReference type="GO" id="GO:0004416">
    <property type="term" value="F:hydroxyacylglutathione hydrolase activity"/>
    <property type="evidence" value="ECO:0007669"/>
    <property type="project" value="TreeGrafter"/>
</dbReference>
<evidence type="ECO:0000259" key="1">
    <source>
        <dbReference type="SMART" id="SM00849"/>
    </source>
</evidence>
<protein>
    <recommendedName>
        <fullName evidence="1">Metallo-beta-lactamase domain-containing protein</fullName>
    </recommendedName>
</protein>
<sequence>MLGRALNPCQPPPGRAWFFGVPFLSLGTQFAEWGRCGTDPVLCWVLRERLLGVWGWCWVCSLLEIVRREEVVLRAVLTTHHHWDHARGNEELARLCPGLRVYGADERIGALTHKVAPNEELTFGAIHVRCLFTPCHTSGHMCYFMWEDGSPDAPALFSGTPTLLPRTPHCPPHPHPTLLGQICPIPLSGCGFGVP</sequence>
<dbReference type="SMART" id="SM00849">
    <property type="entry name" value="Lactamase_B"/>
    <property type="match status" value="1"/>
</dbReference>
<dbReference type="Proteomes" id="UP000016666">
    <property type="component" value="Unassembled WGS sequence"/>
</dbReference>
<reference evidence="2" key="2">
    <citation type="submission" date="2025-08" db="UniProtKB">
        <authorList>
            <consortium name="Ensembl"/>
        </authorList>
    </citation>
    <scope>IDENTIFICATION</scope>
</reference>
<dbReference type="InterPro" id="IPR036866">
    <property type="entry name" value="RibonucZ/Hydroxyglut_hydro"/>
</dbReference>
<evidence type="ECO:0000313" key="3">
    <source>
        <dbReference type="Proteomes" id="UP000016666"/>
    </source>
</evidence>
<organism evidence="2 3">
    <name type="scientific">Anas platyrhynchos platyrhynchos</name>
    <name type="common">Northern mallard</name>
    <dbReference type="NCBI Taxonomy" id="8840"/>
    <lineage>
        <taxon>Eukaryota</taxon>
        <taxon>Metazoa</taxon>
        <taxon>Chordata</taxon>
        <taxon>Craniata</taxon>
        <taxon>Vertebrata</taxon>
        <taxon>Euteleostomi</taxon>
        <taxon>Archelosauria</taxon>
        <taxon>Archosauria</taxon>
        <taxon>Dinosauria</taxon>
        <taxon>Saurischia</taxon>
        <taxon>Theropoda</taxon>
        <taxon>Coelurosauria</taxon>
        <taxon>Aves</taxon>
        <taxon>Neognathae</taxon>
        <taxon>Galloanserae</taxon>
        <taxon>Anseriformes</taxon>
        <taxon>Anatidae</taxon>
        <taxon>Anatinae</taxon>
        <taxon>Anas</taxon>
    </lineage>
</organism>
<name>U3J9I8_ANAPP</name>
<dbReference type="PANTHER" id="PTHR11935">
    <property type="entry name" value="BETA LACTAMASE DOMAIN"/>
    <property type="match status" value="1"/>
</dbReference>
<dbReference type="PANTHER" id="PTHR11935:SF77">
    <property type="entry name" value="HYDROXYACYLGLUTATHIONE HYDROLASE-LIKE PROTEIN"/>
    <property type="match status" value="1"/>
</dbReference>